<gene>
    <name evidence="2" type="ordered locus">STAUR_4975</name>
    <name evidence="3" type="ORF">STIAU_1134</name>
</gene>
<feature type="compositionally biased region" description="Gly residues" evidence="1">
    <location>
        <begin position="33"/>
        <end position="50"/>
    </location>
</feature>
<feature type="region of interest" description="Disordered" evidence="1">
    <location>
        <begin position="22"/>
        <end position="51"/>
    </location>
</feature>
<dbReference type="Proteomes" id="UP000001351">
    <property type="component" value="Chromosome"/>
</dbReference>
<dbReference type="EMBL" id="AAMD01000179">
    <property type="protein sequence ID" value="EAU63166.1"/>
    <property type="molecule type" value="Genomic_DNA"/>
</dbReference>
<accession>Q08RQ9</accession>
<dbReference type="STRING" id="378806.STAUR_4975"/>
<proteinExistence type="predicted"/>
<organism evidence="3 5">
    <name type="scientific">Stigmatella aurantiaca (strain DW4/3-1)</name>
    <dbReference type="NCBI Taxonomy" id="378806"/>
    <lineage>
        <taxon>Bacteria</taxon>
        <taxon>Pseudomonadati</taxon>
        <taxon>Myxococcota</taxon>
        <taxon>Myxococcia</taxon>
        <taxon>Myxococcales</taxon>
        <taxon>Cystobacterineae</taxon>
        <taxon>Archangiaceae</taxon>
        <taxon>Stigmatella</taxon>
    </lineage>
</organism>
<dbReference type="HOGENOM" id="CLU_496863_0_0_7"/>
<dbReference type="EMBL" id="CP002271">
    <property type="protein sequence ID" value="ADO72753.1"/>
    <property type="molecule type" value="Genomic_DNA"/>
</dbReference>
<evidence type="ECO:0000256" key="1">
    <source>
        <dbReference type="SAM" id="MobiDB-lite"/>
    </source>
</evidence>
<dbReference type="SUPFAM" id="SSF51126">
    <property type="entry name" value="Pectin lyase-like"/>
    <property type="match status" value="1"/>
</dbReference>
<dbReference type="Proteomes" id="UP000032702">
    <property type="component" value="Unassembled WGS sequence"/>
</dbReference>
<sequence length="562" mass="59141">MHRNWLTCAVVALIAAGCGGSSKEGSPEDGGIEDAGGTGPQDGGSGGDGGIAESCERFGHFGVPASTFTLPGPNSKGELYIPDVQARFPAVNWSTLDRLYVVAGNYTLINLGNLPERTAARPLIITNQGGQVVIRPPAGSTQGYIWSMGGGANWILTGRYDPDSGTGHADFPGHRCGAYATSRSRYGFLSDDVFLNGGHMGLGIGQAHSFEVEFVEITRAGFAGLRINQSANGGTVPPLDGIRLHDLYIHDTASEAIYFGSTQGAPTPLGSGLKVYNNRLVRTGTESLQVQNLGDGAEVHHNVFAYGALDWRAAFQMYQDNNSQAQVRGGFIHFHHNVFLGGAAALLNFFAGSEAGDAPLNVKFSDNYFADTLNLGIYVGGTSGPDATYLWERNAFRGLDFGYTSVYPSTTDPGVVFRLNATIDSPTTLKDNVWEGGRKLVQGITGGSGSAGKVTATGNVNGPVSALQFVASGLPAGTATRQLEMWTDTATLAAGAPEVTYPAGALVMHDGQLYRARSANTNKIPPANLSVWEPLPLPVDDLRTAPGTEWSQRGVGLLRLSP</sequence>
<evidence type="ECO:0000313" key="2">
    <source>
        <dbReference type="EMBL" id="ADO72753.1"/>
    </source>
</evidence>
<evidence type="ECO:0000313" key="5">
    <source>
        <dbReference type="Proteomes" id="UP000032702"/>
    </source>
</evidence>
<reference evidence="2 4" key="2">
    <citation type="journal article" date="2011" name="Mol. Biol. Evol.">
        <title>Comparative genomic analysis of fruiting body formation in Myxococcales.</title>
        <authorList>
            <person name="Huntley S."/>
            <person name="Hamann N."/>
            <person name="Wegener-Feldbrugge S."/>
            <person name="Treuner-Lange A."/>
            <person name="Kube M."/>
            <person name="Reinhardt R."/>
            <person name="Klages S."/>
            <person name="Muller R."/>
            <person name="Ronning C.M."/>
            <person name="Nierman W.C."/>
            <person name="Sogaard-Andersen L."/>
        </authorList>
    </citation>
    <scope>NUCLEOTIDE SEQUENCE [LARGE SCALE GENOMIC DNA]</scope>
    <source>
        <strain evidence="2 4">DW4/3-1</strain>
    </source>
</reference>
<name>Q08RQ9_STIAD</name>
<dbReference type="OrthoDB" id="9805017at2"/>
<dbReference type="Gene3D" id="2.160.20.10">
    <property type="entry name" value="Single-stranded right-handed beta-helix, Pectin lyase-like"/>
    <property type="match status" value="1"/>
</dbReference>
<dbReference type="PATRIC" id="fig|378806.16.peg.2045"/>
<dbReference type="InterPro" id="IPR011050">
    <property type="entry name" value="Pectin_lyase_fold/virulence"/>
</dbReference>
<protein>
    <submittedName>
        <fullName evidence="3">Carbohydrate binding domain protein</fullName>
    </submittedName>
    <submittedName>
        <fullName evidence="2">Conserved uncharacterized protein</fullName>
    </submittedName>
</protein>
<evidence type="ECO:0000313" key="4">
    <source>
        <dbReference type="Proteomes" id="UP000001351"/>
    </source>
</evidence>
<keyword evidence="4" id="KW-1185">Reference proteome</keyword>
<reference evidence="3 5" key="1">
    <citation type="submission" date="2006-04" db="EMBL/GenBank/DDBJ databases">
        <authorList>
            <person name="Nierman W.C."/>
        </authorList>
    </citation>
    <scope>NUCLEOTIDE SEQUENCE [LARGE SCALE GENOMIC DNA]</scope>
    <source>
        <strain evidence="3 5">DW4/3-1</strain>
    </source>
</reference>
<dbReference type="PROSITE" id="PS51257">
    <property type="entry name" value="PROKAR_LIPOPROTEIN"/>
    <property type="match status" value="1"/>
</dbReference>
<dbReference type="eggNOG" id="ENOG5033N38">
    <property type="taxonomic scope" value="Bacteria"/>
</dbReference>
<evidence type="ECO:0000313" key="3">
    <source>
        <dbReference type="EMBL" id="EAU63166.1"/>
    </source>
</evidence>
<dbReference type="KEGG" id="sur:STAUR_4975"/>
<dbReference type="InterPro" id="IPR012334">
    <property type="entry name" value="Pectin_lyas_fold"/>
</dbReference>
<dbReference type="RefSeq" id="WP_002618073.1">
    <property type="nucleotide sequence ID" value="NC_014623.1"/>
</dbReference>
<dbReference type="AlphaFoldDB" id="Q08RQ9"/>